<dbReference type="InterPro" id="IPR012677">
    <property type="entry name" value="Nucleotide-bd_a/b_plait_sf"/>
</dbReference>
<dbReference type="PANTHER" id="PTHR21527:SF6">
    <property type="entry name" value="NUCLEOPORIN NUP35"/>
    <property type="match status" value="1"/>
</dbReference>
<evidence type="ECO:0000256" key="1">
    <source>
        <dbReference type="ARBA" id="ARBA00004567"/>
    </source>
</evidence>
<feature type="region of interest" description="Disordered" evidence="10">
    <location>
        <begin position="296"/>
        <end position="325"/>
    </location>
</feature>
<reference evidence="13" key="2">
    <citation type="submission" date="2025-08" db="UniProtKB">
        <authorList>
            <consortium name="RefSeq"/>
        </authorList>
    </citation>
    <scope>IDENTIFICATION</scope>
    <source>
        <tissue evidence="13">Young leaves</tissue>
    </source>
</reference>
<dbReference type="PROSITE" id="PS51472">
    <property type="entry name" value="RRM_NUP35"/>
    <property type="match status" value="1"/>
</dbReference>
<dbReference type="GO" id="GO:0003676">
    <property type="term" value="F:nucleic acid binding"/>
    <property type="evidence" value="ECO:0007669"/>
    <property type="project" value="InterPro"/>
</dbReference>
<dbReference type="GO" id="GO:0005543">
    <property type="term" value="F:phospholipid binding"/>
    <property type="evidence" value="ECO:0007669"/>
    <property type="project" value="TreeGrafter"/>
</dbReference>
<dbReference type="AlphaFoldDB" id="A0A8B8JAS5"/>
<dbReference type="Pfam" id="PF05172">
    <property type="entry name" value="RRM_Nup35"/>
    <property type="match status" value="1"/>
</dbReference>
<keyword evidence="4 9" id="KW-0509">mRNA transport</keyword>
<feature type="compositionally biased region" description="Low complexity" evidence="10">
    <location>
        <begin position="296"/>
        <end position="307"/>
    </location>
</feature>
<dbReference type="OrthoDB" id="1733656at2759"/>
<feature type="domain" description="RRM Nup35-type" evidence="11">
    <location>
        <begin position="189"/>
        <end position="270"/>
    </location>
</feature>
<keyword evidence="5 9" id="KW-0653">Protein transport</keyword>
<dbReference type="GO" id="GO:0051028">
    <property type="term" value="P:mRNA transport"/>
    <property type="evidence" value="ECO:0007669"/>
    <property type="project" value="UniProtKB-UniRule"/>
</dbReference>
<dbReference type="GO" id="GO:0017056">
    <property type="term" value="F:structural constituent of nuclear pore"/>
    <property type="evidence" value="ECO:0007669"/>
    <property type="project" value="InterPro"/>
</dbReference>
<dbReference type="GO" id="GO:0044613">
    <property type="term" value="C:nuclear pore central transport channel"/>
    <property type="evidence" value="ECO:0007669"/>
    <property type="project" value="TreeGrafter"/>
</dbReference>
<dbReference type="Gene3D" id="3.30.70.330">
    <property type="match status" value="1"/>
</dbReference>
<comment type="similarity">
    <text evidence="2 9">Belongs to the Nup35 family.</text>
</comment>
<dbReference type="KEGG" id="pda:113463439"/>
<accession>A0A8B8JAS5</accession>
<dbReference type="GO" id="GO:0006999">
    <property type="term" value="P:nuclear pore organization"/>
    <property type="evidence" value="ECO:0007669"/>
    <property type="project" value="TreeGrafter"/>
</dbReference>
<gene>
    <name evidence="13" type="primary">LOC113463439</name>
</gene>
<dbReference type="PIRSF" id="PIRSF038119">
    <property type="entry name" value="Nucleoporin_NUP53"/>
    <property type="match status" value="1"/>
</dbReference>
<keyword evidence="7 9" id="KW-0906">Nuclear pore complex</keyword>
<evidence type="ECO:0000256" key="9">
    <source>
        <dbReference type="PIRNR" id="PIRNR038119"/>
    </source>
</evidence>
<name>A0A8B8JAS5_PHODC</name>
<evidence type="ECO:0000256" key="3">
    <source>
        <dbReference type="ARBA" id="ARBA00022448"/>
    </source>
</evidence>
<dbReference type="InterPro" id="IPR017389">
    <property type="entry name" value="Nucleoporin_NUP53"/>
</dbReference>
<dbReference type="InterPro" id="IPR007846">
    <property type="entry name" value="RRM_NUP35_dom"/>
</dbReference>
<feature type="region of interest" description="Disordered" evidence="10">
    <location>
        <begin position="47"/>
        <end position="113"/>
    </location>
</feature>
<protein>
    <recommendedName>
        <fullName evidence="9">Nuclear pore complex protein NUP35</fullName>
    </recommendedName>
    <alternativeName>
        <fullName evidence="9">Nucleoporin 35</fullName>
    </alternativeName>
</protein>
<dbReference type="GO" id="GO:0031965">
    <property type="term" value="C:nuclear membrane"/>
    <property type="evidence" value="ECO:0007669"/>
    <property type="project" value="InterPro"/>
</dbReference>
<dbReference type="GO" id="GO:0044615">
    <property type="term" value="C:nuclear pore nuclear basket"/>
    <property type="evidence" value="ECO:0007669"/>
    <property type="project" value="TreeGrafter"/>
</dbReference>
<dbReference type="GO" id="GO:0006607">
    <property type="term" value="P:NLS-bearing protein import into nucleus"/>
    <property type="evidence" value="ECO:0007669"/>
    <property type="project" value="TreeGrafter"/>
</dbReference>
<proteinExistence type="inferred from homology"/>
<evidence type="ECO:0000256" key="6">
    <source>
        <dbReference type="ARBA" id="ARBA00023010"/>
    </source>
</evidence>
<dbReference type="InterPro" id="IPR035979">
    <property type="entry name" value="RBD_domain_sf"/>
</dbReference>
<evidence type="ECO:0000313" key="13">
    <source>
        <dbReference type="RefSeq" id="XP_026664548.1"/>
    </source>
</evidence>
<comment type="subcellular location">
    <subcellularLocation>
        <location evidence="1 9">Nucleus</location>
        <location evidence="1 9">Nuclear pore complex</location>
    </subcellularLocation>
</comment>
<dbReference type="PANTHER" id="PTHR21527">
    <property type="entry name" value="NUCLEOPORIN NUP35"/>
    <property type="match status" value="1"/>
</dbReference>
<evidence type="ECO:0000259" key="11">
    <source>
        <dbReference type="PROSITE" id="PS51472"/>
    </source>
</evidence>
<dbReference type="GeneID" id="113463439"/>
<evidence type="ECO:0000256" key="2">
    <source>
        <dbReference type="ARBA" id="ARBA00009454"/>
    </source>
</evidence>
<evidence type="ECO:0000256" key="8">
    <source>
        <dbReference type="ARBA" id="ARBA00023242"/>
    </source>
</evidence>
<dbReference type="Proteomes" id="UP000228380">
    <property type="component" value="Chromosome 4"/>
</dbReference>
<keyword evidence="8 9" id="KW-0539">Nucleus</keyword>
<evidence type="ECO:0000256" key="5">
    <source>
        <dbReference type="ARBA" id="ARBA00022927"/>
    </source>
</evidence>
<dbReference type="RefSeq" id="XP_026664548.1">
    <property type="nucleotide sequence ID" value="XM_026808747.2"/>
</dbReference>
<keyword evidence="12" id="KW-1185">Reference proteome</keyword>
<sequence length="348" mass="37027">MSSSRLPGSSKPGRLSPFFRDLASPISAHHRGGRFATPGQAAAVSALWRENLSSSDPPPPPVFTLDDRADFSPEPALAELHPPSPAARSGSRSRTPPPLSRGGSGSFSRSPLLSSPSVLKIRAEVNGSEGKQAAPQSPESLSWIHQGEKENGSPVDGVVEQGALLMLPPPREVTRPEAQKSSIVPNGGLNEEAWVTVFGFSPGDTNLVVRELEKCGPILKHVPGPRDANWMHILYQNQYDAQKALAKNGTQINNVLIIGVKPVDPMQCQFLTEKHNSINHGGFMVSLPSKLHTATSSAAPSSLGSLPRPYHPQTRTNAVSDSGHHSAGTIAFPAKSVVSKVRDLMFGI</sequence>
<organism evidence="12 13">
    <name type="scientific">Phoenix dactylifera</name>
    <name type="common">Date palm</name>
    <dbReference type="NCBI Taxonomy" id="42345"/>
    <lineage>
        <taxon>Eukaryota</taxon>
        <taxon>Viridiplantae</taxon>
        <taxon>Streptophyta</taxon>
        <taxon>Embryophyta</taxon>
        <taxon>Tracheophyta</taxon>
        <taxon>Spermatophyta</taxon>
        <taxon>Magnoliopsida</taxon>
        <taxon>Liliopsida</taxon>
        <taxon>Arecaceae</taxon>
        <taxon>Coryphoideae</taxon>
        <taxon>Phoeniceae</taxon>
        <taxon>Phoenix</taxon>
    </lineage>
</organism>
<evidence type="ECO:0000256" key="7">
    <source>
        <dbReference type="ARBA" id="ARBA00023132"/>
    </source>
</evidence>
<dbReference type="SUPFAM" id="SSF54928">
    <property type="entry name" value="RNA-binding domain, RBD"/>
    <property type="match status" value="1"/>
</dbReference>
<evidence type="ECO:0000313" key="12">
    <source>
        <dbReference type="Proteomes" id="UP000228380"/>
    </source>
</evidence>
<keyword evidence="3 9" id="KW-0813">Transport</keyword>
<evidence type="ECO:0000256" key="4">
    <source>
        <dbReference type="ARBA" id="ARBA00022816"/>
    </source>
</evidence>
<reference evidence="12" key="1">
    <citation type="journal article" date="2019" name="Nat. Commun.">
        <title>Genome-wide association mapping of date palm fruit traits.</title>
        <authorList>
            <person name="Hazzouri K.M."/>
            <person name="Gros-Balthazard M."/>
            <person name="Flowers J.M."/>
            <person name="Copetti D."/>
            <person name="Lemansour A."/>
            <person name="Lebrun M."/>
            <person name="Masmoudi K."/>
            <person name="Ferrand S."/>
            <person name="Dhar M.I."/>
            <person name="Fresquez Z.A."/>
            <person name="Rosas U."/>
            <person name="Zhang J."/>
            <person name="Talag J."/>
            <person name="Lee S."/>
            <person name="Kudrna D."/>
            <person name="Powell R.F."/>
            <person name="Leitch I.J."/>
            <person name="Krueger R.R."/>
            <person name="Wing R.A."/>
            <person name="Amiri K.M.A."/>
            <person name="Purugganan M.D."/>
        </authorList>
    </citation>
    <scope>NUCLEOTIDE SEQUENCE [LARGE SCALE GENOMIC DNA]</scope>
    <source>
        <strain evidence="12">cv. Khalas</strain>
    </source>
</reference>
<keyword evidence="6 9" id="KW-0811">Translocation</keyword>
<dbReference type="CDD" id="cd12441">
    <property type="entry name" value="RRM_Nup53_like"/>
    <property type="match status" value="1"/>
</dbReference>
<evidence type="ECO:0000256" key="10">
    <source>
        <dbReference type="SAM" id="MobiDB-lite"/>
    </source>
</evidence>
<dbReference type="FunFam" id="3.30.70.330:FF:000095">
    <property type="entry name" value="Putative Nucleoporin NUP53"/>
    <property type="match status" value="1"/>
</dbReference>